<dbReference type="Pfam" id="PF07727">
    <property type="entry name" value="RVT_2"/>
    <property type="match status" value="1"/>
</dbReference>
<accession>A0ABQ4ZN21</accession>
<dbReference type="PANTHER" id="PTHR42648">
    <property type="entry name" value="TRANSPOSASE, PUTATIVE-RELATED"/>
    <property type="match status" value="1"/>
</dbReference>
<dbReference type="Gene3D" id="3.30.420.10">
    <property type="entry name" value="Ribonuclease H-like superfamily/Ribonuclease H"/>
    <property type="match status" value="1"/>
</dbReference>
<name>A0ABQ4ZN21_9ASTR</name>
<dbReference type="InterPro" id="IPR054722">
    <property type="entry name" value="PolX-like_BBD"/>
</dbReference>
<sequence>MTGNRSQLMNFVSKFLGTVRFENDQIARIMGYGDYQLGNVIISRVYYVEGLGHNLFSIGQFCDADLEVAFWKNTCFIQNLEGVDLLSGSRDINLYIISLDDMLKSSLICLLSKASKTKSWLWHRRLSHLNFGTLNKLAKDGLARGIPRLKFQKDHLFLKTKDEAPAAIIKCIKNIQVRLNATVQNVRTDNGTEFVNQTLREFYENVSISHQTFVARTPQQNGVVERRNRTLAEAARIMLIFSKASLFLWAKAINTACYTQNRSLIRLRYNKTPYELMQDKKPDLSFLYVFGSLCYPTNDHEDLGKFDAKADIGIFVGYAPAKKAFRIYNRRTQIITEIIHVMLDELTAMASKQFIPEAAAPRGFEESPKTPTFHDDPLNESLHEYSTSQGSSSNVRQLHTLLEHLGRWTKDHPIANMIGDPSCSVSTRKQLETDAMWCYFDAFLTSVEPMNYKQAMNEPSWIDAMQEEIHEFERLEVWELVPCPDNVFLIKIKWIYKVKTNESGGVQKDKARLVAQGFKQEQGIDFEESFAPVTRIESICIFVANAAHKNMTIYQMDVKTDFLNGELKEEVYVSQPKGFVD</sequence>
<dbReference type="PANTHER" id="PTHR42648:SF32">
    <property type="entry name" value="RIBONUCLEASE H-LIKE DOMAIN, GAG-PRE-INTEGRASE DOMAIN PROTEIN-RELATED"/>
    <property type="match status" value="1"/>
</dbReference>
<dbReference type="Proteomes" id="UP001151760">
    <property type="component" value="Unassembled WGS sequence"/>
</dbReference>
<keyword evidence="2" id="KW-0479">Metal-binding</keyword>
<keyword evidence="3" id="KW-0378">Hydrolase</keyword>
<keyword evidence="6" id="KW-1185">Reference proteome</keyword>
<organism evidence="5 6">
    <name type="scientific">Tanacetum coccineum</name>
    <dbReference type="NCBI Taxonomy" id="301880"/>
    <lineage>
        <taxon>Eukaryota</taxon>
        <taxon>Viridiplantae</taxon>
        <taxon>Streptophyta</taxon>
        <taxon>Embryophyta</taxon>
        <taxon>Tracheophyta</taxon>
        <taxon>Spermatophyta</taxon>
        <taxon>Magnoliopsida</taxon>
        <taxon>eudicotyledons</taxon>
        <taxon>Gunneridae</taxon>
        <taxon>Pentapetalae</taxon>
        <taxon>asterids</taxon>
        <taxon>campanulids</taxon>
        <taxon>Asterales</taxon>
        <taxon>Asteraceae</taxon>
        <taxon>Asteroideae</taxon>
        <taxon>Anthemideae</taxon>
        <taxon>Anthemidinae</taxon>
        <taxon>Tanacetum</taxon>
    </lineage>
</organism>
<evidence type="ECO:0000256" key="3">
    <source>
        <dbReference type="ARBA" id="ARBA00022801"/>
    </source>
</evidence>
<feature type="domain" description="Integrase catalytic" evidence="4">
    <location>
        <begin position="114"/>
        <end position="281"/>
    </location>
</feature>
<dbReference type="Pfam" id="PF25597">
    <property type="entry name" value="SH3_retrovirus"/>
    <property type="match status" value="1"/>
</dbReference>
<gene>
    <name evidence="5" type="ORF">Tco_0772809</name>
</gene>
<protein>
    <submittedName>
        <fullName evidence="5">Retrovirus-related pol polyprotein from transposon TNT 1-94</fullName>
    </submittedName>
</protein>
<reference evidence="5" key="1">
    <citation type="journal article" date="2022" name="Int. J. Mol. Sci.">
        <title>Draft Genome of Tanacetum Coccineum: Genomic Comparison of Closely Related Tanacetum-Family Plants.</title>
        <authorList>
            <person name="Yamashiro T."/>
            <person name="Shiraishi A."/>
            <person name="Nakayama K."/>
            <person name="Satake H."/>
        </authorList>
    </citation>
    <scope>NUCLEOTIDE SEQUENCE</scope>
</reference>
<dbReference type="PROSITE" id="PS50994">
    <property type="entry name" value="INTEGRASE"/>
    <property type="match status" value="1"/>
</dbReference>
<dbReference type="InterPro" id="IPR057670">
    <property type="entry name" value="SH3_retrovirus"/>
</dbReference>
<reference evidence="5" key="2">
    <citation type="submission" date="2022-01" db="EMBL/GenBank/DDBJ databases">
        <authorList>
            <person name="Yamashiro T."/>
            <person name="Shiraishi A."/>
            <person name="Satake H."/>
            <person name="Nakayama K."/>
        </authorList>
    </citation>
    <scope>NUCLEOTIDE SEQUENCE</scope>
</reference>
<evidence type="ECO:0000313" key="5">
    <source>
        <dbReference type="EMBL" id="GJS90173.1"/>
    </source>
</evidence>
<dbReference type="EMBL" id="BQNB010011407">
    <property type="protein sequence ID" value="GJS90173.1"/>
    <property type="molecule type" value="Genomic_DNA"/>
</dbReference>
<evidence type="ECO:0000313" key="6">
    <source>
        <dbReference type="Proteomes" id="UP001151760"/>
    </source>
</evidence>
<dbReference type="InterPro" id="IPR039537">
    <property type="entry name" value="Retrotran_Ty1/copia-like"/>
</dbReference>
<dbReference type="SUPFAM" id="SSF53098">
    <property type="entry name" value="Ribonuclease H-like"/>
    <property type="match status" value="1"/>
</dbReference>
<dbReference type="InterPro" id="IPR036397">
    <property type="entry name" value="RNaseH_sf"/>
</dbReference>
<dbReference type="Pfam" id="PF13976">
    <property type="entry name" value="gag_pre-integrs"/>
    <property type="match status" value="1"/>
</dbReference>
<evidence type="ECO:0000259" key="4">
    <source>
        <dbReference type="PROSITE" id="PS50994"/>
    </source>
</evidence>
<comment type="caution">
    <text evidence="5">The sequence shown here is derived from an EMBL/GenBank/DDBJ whole genome shotgun (WGS) entry which is preliminary data.</text>
</comment>
<proteinExistence type="predicted"/>
<evidence type="ECO:0000256" key="2">
    <source>
        <dbReference type="ARBA" id="ARBA00022723"/>
    </source>
</evidence>
<dbReference type="InterPro" id="IPR001584">
    <property type="entry name" value="Integrase_cat-core"/>
</dbReference>
<dbReference type="InterPro" id="IPR012337">
    <property type="entry name" value="RNaseH-like_sf"/>
</dbReference>
<keyword evidence="1" id="KW-0645">Protease</keyword>
<evidence type="ECO:0000256" key="1">
    <source>
        <dbReference type="ARBA" id="ARBA00022670"/>
    </source>
</evidence>
<dbReference type="Pfam" id="PF22936">
    <property type="entry name" value="Pol_BBD"/>
    <property type="match status" value="1"/>
</dbReference>
<dbReference type="InterPro" id="IPR013103">
    <property type="entry name" value="RVT_2"/>
</dbReference>
<dbReference type="InterPro" id="IPR025724">
    <property type="entry name" value="GAG-pre-integrase_dom"/>
</dbReference>